<evidence type="ECO:0000259" key="15">
    <source>
        <dbReference type="PROSITE" id="PS51194"/>
    </source>
</evidence>
<dbReference type="Gene3D" id="3.40.50.300">
    <property type="entry name" value="P-loop containing nucleotide triphosphate hydrolases"/>
    <property type="match status" value="3"/>
</dbReference>
<dbReference type="Pfam" id="PF04851">
    <property type="entry name" value="ResIII"/>
    <property type="match status" value="1"/>
</dbReference>
<dbReference type="InterPro" id="IPR027417">
    <property type="entry name" value="P-loop_NTPase"/>
</dbReference>
<dbReference type="SUPFAM" id="SSF46600">
    <property type="entry name" value="C-terminal UvrC-binding domain of UvrB"/>
    <property type="match status" value="1"/>
</dbReference>
<dbReference type="Pfam" id="PF02151">
    <property type="entry name" value="UVR"/>
    <property type="match status" value="1"/>
</dbReference>
<evidence type="ECO:0000256" key="1">
    <source>
        <dbReference type="ARBA" id="ARBA00004496"/>
    </source>
</evidence>
<comment type="subcellular location">
    <subcellularLocation>
        <location evidence="1 12">Cytoplasm</location>
    </subcellularLocation>
</comment>
<evidence type="ECO:0000256" key="7">
    <source>
        <dbReference type="ARBA" id="ARBA00022840"/>
    </source>
</evidence>
<dbReference type="PATRIC" id="fig|1618378.3.peg.594"/>
<feature type="domain" description="UVR" evidence="13">
    <location>
        <begin position="649"/>
        <end position="682"/>
    </location>
</feature>
<evidence type="ECO:0000256" key="8">
    <source>
        <dbReference type="ARBA" id="ARBA00022881"/>
    </source>
</evidence>
<dbReference type="PROSITE" id="PS50151">
    <property type="entry name" value="UVR"/>
    <property type="match status" value="1"/>
</dbReference>
<evidence type="ECO:0000256" key="12">
    <source>
        <dbReference type="RuleBase" id="RU003587"/>
    </source>
</evidence>
<evidence type="ECO:0000259" key="14">
    <source>
        <dbReference type="PROSITE" id="PS51192"/>
    </source>
</evidence>
<dbReference type="Proteomes" id="UP000033854">
    <property type="component" value="Unassembled WGS sequence"/>
</dbReference>
<comment type="similarity">
    <text evidence="2 12">Belongs to the UvrB family.</text>
</comment>
<dbReference type="InterPro" id="IPR036876">
    <property type="entry name" value="UVR_dom_sf"/>
</dbReference>
<name>A0A0G0Z214_9BACT</name>
<keyword evidence="6 12" id="KW-0228">DNA excision</keyword>
<keyword evidence="7" id="KW-0067">ATP-binding</keyword>
<evidence type="ECO:0000313" key="17">
    <source>
        <dbReference type="Proteomes" id="UP000033854"/>
    </source>
</evidence>
<dbReference type="Gene3D" id="4.10.860.10">
    <property type="entry name" value="UVR domain"/>
    <property type="match status" value="1"/>
</dbReference>
<dbReference type="SMART" id="SM00487">
    <property type="entry name" value="DEXDc"/>
    <property type="match status" value="1"/>
</dbReference>
<dbReference type="SUPFAM" id="SSF52540">
    <property type="entry name" value="P-loop containing nucleoside triphosphate hydrolases"/>
    <property type="match status" value="2"/>
</dbReference>
<dbReference type="NCBIfam" id="TIGR00631">
    <property type="entry name" value="uvrb"/>
    <property type="match status" value="1"/>
</dbReference>
<dbReference type="InterPro" id="IPR041471">
    <property type="entry name" value="UvrB_inter"/>
</dbReference>
<dbReference type="InterPro" id="IPR001943">
    <property type="entry name" value="UVR_dom"/>
</dbReference>
<feature type="domain" description="Helicase C-terminal" evidence="15">
    <location>
        <begin position="445"/>
        <end position="608"/>
    </location>
</feature>
<comment type="caution">
    <text evidence="16">The sequence shown here is derived from an EMBL/GenBank/DDBJ whole genome shotgun (WGS) entry which is preliminary data.</text>
</comment>
<gene>
    <name evidence="16" type="ORF">UV06_C0005G0014</name>
</gene>
<evidence type="ECO:0000256" key="6">
    <source>
        <dbReference type="ARBA" id="ARBA00022769"/>
    </source>
</evidence>
<keyword evidence="9 12" id="KW-0234">DNA repair</keyword>
<organism evidence="16 17">
    <name type="scientific">Candidatus Collierbacteria bacterium GW2011_GWA2_42_17</name>
    <dbReference type="NCBI Taxonomy" id="1618378"/>
    <lineage>
        <taxon>Bacteria</taxon>
        <taxon>Candidatus Collieribacteriota</taxon>
    </lineage>
</organism>
<evidence type="ECO:0000256" key="2">
    <source>
        <dbReference type="ARBA" id="ARBA00008533"/>
    </source>
</evidence>
<dbReference type="AlphaFoldDB" id="A0A0G0Z214"/>
<keyword evidence="8 12" id="KW-0267">Excision nuclease</keyword>
<sequence length="682" mass="77489">MEFKIKSDYQPTGDQPQAIEKLSTAISSGNPHQTLLGVTGSGKTYTVAKVIEKTQLPTLVICHNKTLASQLYQEFRDFFPDNAVSYFVSYYDYYQPEAYLPSSDTYIEKEADINPEIDKLRLTTTANLLSRPDSIVIASVSCIYNIGSPLDQEKNILTLMKGQVIARDTVLMRLGDLQYTRTNAELSRGTFRAIGSTVQLYPSYKDIVISMVFEGNVLKTIDILDPYNFTKIVDLDLEKSSLITINPAKLFITDPKTQGQAIDNIRKDLQTQIEKFKSEGKTIEAYRLEQKVNYDLSMLEEVGYVNGIENYSRYFDGRKPGEPPYSLLEYFHYNTKKFHKKGFLTVIDESHISLPQIRGMYNGDQSRKENLINYGFRLPSAKDNRPLTFTEFQSRTQQNLYCSATPGEYELSLSKSSIIPTVAEQLIRPTGLLDPEVFVRPVKGQIEDISREVLERKIKGERTLVLTMTKKMAEDLSEHLKEKYKIKVEYLHSDIKTLDRADILESLRLGNVDCLVGINLLREGLDLPEVSLVAILDADKEGFLRTPTALIQTMGRAARHINGQVILYADKISPSMDIAMKETARRRITQALYNKKHSVTPIGINKPIREALLHRNSSGPAPKIKELAEFGWTEIEDVNPQSLTPQKKKVLIVKLKKMMTQAANSWNFELAARYRDTIKKLQ</sequence>
<comment type="subunit">
    <text evidence="10 12">Forms a heterotetramer with UvrA during the search for lesions. Interacts with UvrC in an incision complex.</text>
</comment>
<dbReference type="InterPro" id="IPR004807">
    <property type="entry name" value="UvrB"/>
</dbReference>
<dbReference type="PANTHER" id="PTHR24029:SF0">
    <property type="entry name" value="UVRABC SYSTEM PROTEIN B"/>
    <property type="match status" value="1"/>
</dbReference>
<proteinExistence type="inferred from homology"/>
<keyword evidence="12" id="KW-0742">SOS response</keyword>
<dbReference type="GO" id="GO:0003677">
    <property type="term" value="F:DNA binding"/>
    <property type="evidence" value="ECO:0007669"/>
    <property type="project" value="InterPro"/>
</dbReference>
<dbReference type="InterPro" id="IPR024759">
    <property type="entry name" value="UvrB_YAD/RRR_dom"/>
</dbReference>
<dbReference type="GO" id="GO:0009380">
    <property type="term" value="C:excinuclease repair complex"/>
    <property type="evidence" value="ECO:0007669"/>
    <property type="project" value="InterPro"/>
</dbReference>
<dbReference type="GO" id="GO:0006289">
    <property type="term" value="P:nucleotide-excision repair"/>
    <property type="evidence" value="ECO:0007669"/>
    <property type="project" value="InterPro"/>
</dbReference>
<dbReference type="GO" id="GO:0004518">
    <property type="term" value="F:nuclease activity"/>
    <property type="evidence" value="ECO:0007669"/>
    <property type="project" value="UniProtKB-KW"/>
</dbReference>
<keyword evidence="4" id="KW-0547">Nucleotide-binding</keyword>
<evidence type="ECO:0000259" key="13">
    <source>
        <dbReference type="PROSITE" id="PS50151"/>
    </source>
</evidence>
<dbReference type="CDD" id="cd17916">
    <property type="entry name" value="DEXHc_UvrB"/>
    <property type="match status" value="1"/>
</dbReference>
<evidence type="ECO:0000256" key="4">
    <source>
        <dbReference type="ARBA" id="ARBA00022741"/>
    </source>
</evidence>
<dbReference type="PROSITE" id="PS51194">
    <property type="entry name" value="HELICASE_CTER"/>
    <property type="match status" value="1"/>
</dbReference>
<evidence type="ECO:0000313" key="16">
    <source>
        <dbReference type="EMBL" id="KKS42820.1"/>
    </source>
</evidence>
<dbReference type="PANTHER" id="PTHR24029">
    <property type="entry name" value="UVRABC SYSTEM PROTEIN B"/>
    <property type="match status" value="1"/>
</dbReference>
<protein>
    <recommendedName>
        <fullName evidence="11 12">UvrABC system protein B</fullName>
    </recommendedName>
</protein>
<evidence type="ECO:0000256" key="3">
    <source>
        <dbReference type="ARBA" id="ARBA00022490"/>
    </source>
</evidence>
<accession>A0A0G0Z214</accession>
<feature type="domain" description="Helicase ATP-binding" evidence="14">
    <location>
        <begin position="24"/>
        <end position="160"/>
    </location>
</feature>
<evidence type="ECO:0000256" key="10">
    <source>
        <dbReference type="ARBA" id="ARBA00026033"/>
    </source>
</evidence>
<dbReference type="InterPro" id="IPR006935">
    <property type="entry name" value="Helicase/UvrB_N"/>
</dbReference>
<dbReference type="GO" id="GO:0016887">
    <property type="term" value="F:ATP hydrolysis activity"/>
    <property type="evidence" value="ECO:0007669"/>
    <property type="project" value="InterPro"/>
</dbReference>
<dbReference type="InterPro" id="IPR014001">
    <property type="entry name" value="Helicase_ATP-bd"/>
</dbReference>
<keyword evidence="3" id="KW-0963">Cytoplasm</keyword>
<dbReference type="Pfam" id="PF00271">
    <property type="entry name" value="Helicase_C"/>
    <property type="match status" value="1"/>
</dbReference>
<dbReference type="GO" id="GO:0005524">
    <property type="term" value="F:ATP binding"/>
    <property type="evidence" value="ECO:0007669"/>
    <property type="project" value="UniProtKB-KW"/>
</dbReference>
<dbReference type="Pfam" id="PF17757">
    <property type="entry name" value="UvrB_inter"/>
    <property type="match status" value="1"/>
</dbReference>
<dbReference type="SMART" id="SM00490">
    <property type="entry name" value="HELICc"/>
    <property type="match status" value="1"/>
</dbReference>
<dbReference type="InterPro" id="IPR001650">
    <property type="entry name" value="Helicase_C-like"/>
</dbReference>
<dbReference type="NCBIfam" id="NF003673">
    <property type="entry name" value="PRK05298.1"/>
    <property type="match status" value="1"/>
</dbReference>
<evidence type="ECO:0000256" key="11">
    <source>
        <dbReference type="ARBA" id="ARBA00029504"/>
    </source>
</evidence>
<evidence type="ECO:0000256" key="5">
    <source>
        <dbReference type="ARBA" id="ARBA00022763"/>
    </source>
</evidence>
<dbReference type="EMBL" id="LCDA01000005">
    <property type="protein sequence ID" value="KKS42820.1"/>
    <property type="molecule type" value="Genomic_DNA"/>
</dbReference>
<keyword evidence="5 12" id="KW-0227">DNA damage</keyword>
<dbReference type="GO" id="GO:0009432">
    <property type="term" value="P:SOS response"/>
    <property type="evidence" value="ECO:0007669"/>
    <property type="project" value="UniProtKB-KW"/>
</dbReference>
<dbReference type="GO" id="GO:0005737">
    <property type="term" value="C:cytoplasm"/>
    <property type="evidence" value="ECO:0007669"/>
    <property type="project" value="UniProtKB-SubCell"/>
</dbReference>
<evidence type="ECO:0000256" key="9">
    <source>
        <dbReference type="ARBA" id="ARBA00023204"/>
    </source>
</evidence>
<dbReference type="Pfam" id="PF12344">
    <property type="entry name" value="UvrB"/>
    <property type="match status" value="1"/>
</dbReference>
<reference evidence="16 17" key="1">
    <citation type="journal article" date="2015" name="Nature">
        <title>rRNA introns, odd ribosomes, and small enigmatic genomes across a large radiation of phyla.</title>
        <authorList>
            <person name="Brown C.T."/>
            <person name="Hug L.A."/>
            <person name="Thomas B.C."/>
            <person name="Sharon I."/>
            <person name="Castelle C.J."/>
            <person name="Singh A."/>
            <person name="Wilkins M.J."/>
            <person name="Williams K.H."/>
            <person name="Banfield J.F."/>
        </authorList>
    </citation>
    <scope>NUCLEOTIDE SEQUENCE [LARGE SCALE GENOMIC DNA]</scope>
</reference>
<dbReference type="PROSITE" id="PS51192">
    <property type="entry name" value="HELICASE_ATP_BIND_1"/>
    <property type="match status" value="1"/>
</dbReference>